<dbReference type="Pfam" id="PF15613">
    <property type="entry name" value="WSD"/>
    <property type="match status" value="1"/>
</dbReference>
<evidence type="ECO:0000256" key="1">
    <source>
        <dbReference type="ARBA" id="ARBA00004123"/>
    </source>
</evidence>
<dbReference type="PANTHER" id="PTHR32075">
    <property type="entry name" value="ISWI CHROMATIN-REMODELING COMPLEX SUBUNIT YPL216W-RELATED"/>
    <property type="match status" value="1"/>
</dbReference>
<feature type="domain" description="DDT" evidence="6">
    <location>
        <begin position="340"/>
        <end position="403"/>
    </location>
</feature>
<dbReference type="PANTHER" id="PTHR32075:SF6">
    <property type="entry name" value="ISWI CHROMATIN-REMODELING COMPLEX SUBUNIT YPL216W-RELATED"/>
    <property type="match status" value="1"/>
</dbReference>
<keyword evidence="2 3" id="KW-0539">Nucleus</keyword>
<dbReference type="SMART" id="SM00571">
    <property type="entry name" value="DDT"/>
    <property type="match status" value="1"/>
</dbReference>
<feature type="compositionally biased region" description="Polar residues" evidence="5">
    <location>
        <begin position="651"/>
        <end position="665"/>
    </location>
</feature>
<evidence type="ECO:0008006" key="10">
    <source>
        <dbReference type="Google" id="ProtNLM"/>
    </source>
</evidence>
<accession>A0AAD7XWU3</accession>
<evidence type="ECO:0000259" key="7">
    <source>
        <dbReference type="PROSITE" id="PS51136"/>
    </source>
</evidence>
<dbReference type="GO" id="GO:0031509">
    <property type="term" value="P:subtelomeric heterochromatin formation"/>
    <property type="evidence" value="ECO:0007669"/>
    <property type="project" value="TreeGrafter"/>
</dbReference>
<dbReference type="PROSITE" id="PS50827">
    <property type="entry name" value="DDT"/>
    <property type="match status" value="1"/>
</dbReference>
<feature type="domain" description="WAC" evidence="7">
    <location>
        <begin position="27"/>
        <end position="133"/>
    </location>
</feature>
<dbReference type="RefSeq" id="XP_058337916.1">
    <property type="nucleotide sequence ID" value="XM_058491351.1"/>
</dbReference>
<dbReference type="Pfam" id="PF10537">
    <property type="entry name" value="WAC_Acf1_DNA_bd"/>
    <property type="match status" value="1"/>
</dbReference>
<dbReference type="InterPro" id="IPR013136">
    <property type="entry name" value="WSTF_Acf1_Cbp146"/>
</dbReference>
<reference evidence="8 9" key="1">
    <citation type="submission" date="2023-03" db="EMBL/GenBank/DDBJ databases">
        <title>Genome sequence of Lichtheimia ornata CBS 291.66.</title>
        <authorList>
            <person name="Mohabir J.T."/>
            <person name="Shea T.P."/>
            <person name="Kurbessoian T."/>
            <person name="Berby B."/>
            <person name="Fontaine J."/>
            <person name="Livny J."/>
            <person name="Gnirke A."/>
            <person name="Stajich J.E."/>
            <person name="Cuomo C.A."/>
        </authorList>
    </citation>
    <scope>NUCLEOTIDE SEQUENCE [LARGE SCALE GENOMIC DNA]</scope>
    <source>
        <strain evidence="8">CBS 291.66</strain>
    </source>
</reference>
<evidence type="ECO:0000259" key="6">
    <source>
        <dbReference type="PROSITE" id="PS50827"/>
    </source>
</evidence>
<dbReference type="InterPro" id="IPR018501">
    <property type="entry name" value="DDT_dom"/>
</dbReference>
<feature type="region of interest" description="Disordered" evidence="5">
    <location>
        <begin position="889"/>
        <end position="932"/>
    </location>
</feature>
<sequence>MPLLKKKPFPLLSPPECDLERKESRDRQVWVSSITGEIFTMYPAYLERTILYKRPIWQCEMTGRVGLTFAEALESERIEKGRVKDKLPEELQKRVLERAQFQTTRLDNVVDDVYDYYIERFDTGDLVTCRWSDGVKYNARVLKVIPKDEDDMDEISDELAKALKKADEAGIEHPRFFVELVDDDLTGLPEYKEIVNKKDIKRDRLQFSKNLLKKFLRDCLTRESYTGSPYTVKKPIAEKYGIDTTLPTELQNIKNRVEAKRRPALSDGRKAKVSDARKIESSLRYPIEDLDLPLYRRQPTGEGPIIDMAPGKRHANITVPNPTGGMPTYPDSKTLESIPAECISPFLMVYSFLMVFARKLGLYPFSLDDFENALRHSSRDIKSQILIESNVCLLNAIINERRKPRGSSSQSSLSGASAGTSFGTYITRPSTPTPSLSRSHSSEDDVPENQSPANAESRDKEDEEEDRKVPVGITWGRPEIYQVGSGWDARAIPVGDDREGWEDVLVGCIHDIAPPELGADIDRIFMQLVPRSGTTLADREEAYLHLSLKDKVLLMELLINVVNECSFIREYMDICQEQMTELRKQKIEIGRERKRINAERQELERRIEEEDGNGNSPSANGTNKDDGSDDGESEEASIASTDRADTPFSDEGSTPPVQETRQLSRQAILKRKQIEREEREAKRVKLLHQQREQARMRSKELKARNTIRRQLDEDERQLLKKEEQVEQNMRKYDILRMKPLGRDKFFNRYFYLDNIGGANAHGTGRLFVQSPTSTDITVLRSRDDPLDATEEKQNTNKPAGHGGGLQFVGQLMRAQGLDKEADFLESRIKDMSGLNNTDAATTNNYSEWWKCFDDPEDIEKLLAWLNPKGVREHKLRKEIEKNMHTMVNGMKKRSSEQNAPKLQVPTTRSTRSRSSPAAPPGTWLAYVNKFQK</sequence>
<feature type="region of interest" description="Disordered" evidence="5">
    <location>
        <begin position="403"/>
        <end position="471"/>
    </location>
</feature>
<feature type="compositionally biased region" description="Low complexity" evidence="5">
    <location>
        <begin position="905"/>
        <end position="916"/>
    </location>
</feature>
<name>A0AAD7XWU3_9FUNG</name>
<protein>
    <recommendedName>
        <fullName evidence="10">WAC domain-containing protein</fullName>
    </recommendedName>
</protein>
<organism evidence="8 9">
    <name type="scientific">Lichtheimia ornata</name>
    <dbReference type="NCBI Taxonomy" id="688661"/>
    <lineage>
        <taxon>Eukaryota</taxon>
        <taxon>Fungi</taxon>
        <taxon>Fungi incertae sedis</taxon>
        <taxon>Mucoromycota</taxon>
        <taxon>Mucoromycotina</taxon>
        <taxon>Mucoromycetes</taxon>
        <taxon>Mucorales</taxon>
        <taxon>Lichtheimiaceae</taxon>
        <taxon>Lichtheimia</taxon>
    </lineage>
</organism>
<dbReference type="Pfam" id="PF02791">
    <property type="entry name" value="DDT"/>
    <property type="match status" value="1"/>
</dbReference>
<evidence type="ECO:0000256" key="5">
    <source>
        <dbReference type="SAM" id="MobiDB-lite"/>
    </source>
</evidence>
<feature type="region of interest" description="Disordered" evidence="5">
    <location>
        <begin position="783"/>
        <end position="804"/>
    </location>
</feature>
<evidence type="ECO:0000256" key="3">
    <source>
        <dbReference type="PROSITE-ProRule" id="PRU00475"/>
    </source>
</evidence>
<feature type="compositionally biased region" description="Basic and acidic residues" evidence="5">
    <location>
        <begin position="783"/>
        <end position="794"/>
    </location>
</feature>
<feature type="compositionally biased region" description="Polar residues" evidence="5">
    <location>
        <begin position="613"/>
        <end position="622"/>
    </location>
</feature>
<feature type="coiled-coil region" evidence="4">
    <location>
        <begin position="674"/>
        <end position="731"/>
    </location>
</feature>
<dbReference type="Proteomes" id="UP001234581">
    <property type="component" value="Unassembled WGS sequence"/>
</dbReference>
<feature type="compositionally biased region" description="Low complexity" evidence="5">
    <location>
        <begin position="406"/>
        <end position="439"/>
    </location>
</feature>
<dbReference type="GO" id="GO:0000781">
    <property type="term" value="C:chromosome, telomeric region"/>
    <property type="evidence" value="ECO:0007669"/>
    <property type="project" value="GOC"/>
</dbReference>
<proteinExistence type="predicted"/>
<dbReference type="EMBL" id="JARTCD010000088">
    <property type="protein sequence ID" value="KAJ8653002.1"/>
    <property type="molecule type" value="Genomic_DNA"/>
</dbReference>
<dbReference type="GO" id="GO:0005634">
    <property type="term" value="C:nucleus"/>
    <property type="evidence" value="ECO:0007669"/>
    <property type="project" value="UniProtKB-SubCell"/>
</dbReference>
<comment type="caution">
    <text evidence="8">The sequence shown here is derived from an EMBL/GenBank/DDBJ whole genome shotgun (WGS) entry which is preliminary data.</text>
</comment>
<dbReference type="GO" id="GO:0000785">
    <property type="term" value="C:chromatin"/>
    <property type="evidence" value="ECO:0007669"/>
    <property type="project" value="UniProtKB-ARBA"/>
</dbReference>
<gene>
    <name evidence="8" type="ORF">O0I10_011383</name>
</gene>
<keyword evidence="4" id="KW-0175">Coiled coil</keyword>
<keyword evidence="9" id="KW-1185">Reference proteome</keyword>
<feature type="region of interest" description="Disordered" evidence="5">
    <location>
        <begin position="600"/>
        <end position="666"/>
    </location>
</feature>
<evidence type="ECO:0000313" key="9">
    <source>
        <dbReference type="Proteomes" id="UP001234581"/>
    </source>
</evidence>
<comment type="subcellular location">
    <subcellularLocation>
        <location evidence="1 3">Nucleus</location>
    </subcellularLocation>
</comment>
<evidence type="ECO:0000256" key="2">
    <source>
        <dbReference type="ARBA" id="ARBA00023242"/>
    </source>
</evidence>
<dbReference type="AlphaFoldDB" id="A0AAD7XWU3"/>
<evidence type="ECO:0000313" key="8">
    <source>
        <dbReference type="EMBL" id="KAJ8653002.1"/>
    </source>
</evidence>
<dbReference type="GeneID" id="83218784"/>
<dbReference type="PROSITE" id="PS51136">
    <property type="entry name" value="WAC"/>
    <property type="match status" value="1"/>
</dbReference>
<evidence type="ECO:0000256" key="4">
    <source>
        <dbReference type="SAM" id="Coils"/>
    </source>
</evidence>
<dbReference type="InterPro" id="IPR028941">
    <property type="entry name" value="WHIM2_dom"/>
</dbReference>